<sequence>MTDSAETHEGTGEIQHYLDGARLIDALTAHDPAALLVPAIAAVLRDLNLRVYPTSSDLSDYMVLDLHGASIAVQRRPDALYLHVDTTETADQRIAFEVNGCGEFDHDLF</sequence>
<keyword evidence="2" id="KW-1185">Reference proteome</keyword>
<dbReference type="EMBL" id="BOMW01000020">
    <property type="protein sequence ID" value="GIF04660.1"/>
    <property type="molecule type" value="Genomic_DNA"/>
</dbReference>
<comment type="caution">
    <text evidence="1">The sequence shown here is derived from an EMBL/GenBank/DDBJ whole genome shotgun (WGS) entry which is preliminary data.</text>
</comment>
<dbReference type="RefSeq" id="WP_203678587.1">
    <property type="nucleotide sequence ID" value="NZ_BOMW01000020.1"/>
</dbReference>
<name>A0A919TJU6_9ACTN</name>
<accession>A0A919TJU6</accession>
<evidence type="ECO:0000313" key="2">
    <source>
        <dbReference type="Proteomes" id="UP000629619"/>
    </source>
</evidence>
<protein>
    <submittedName>
        <fullName evidence="1">Uncharacterized protein</fullName>
    </submittedName>
</protein>
<dbReference type="Proteomes" id="UP000629619">
    <property type="component" value="Unassembled WGS sequence"/>
</dbReference>
<dbReference type="AlphaFoldDB" id="A0A919TJU6"/>
<gene>
    <name evidence="1" type="ORF">Asi03nite_21980</name>
</gene>
<proteinExistence type="predicted"/>
<organism evidence="1 2">
    <name type="scientific">Actinoplanes siamensis</name>
    <dbReference type="NCBI Taxonomy" id="1223317"/>
    <lineage>
        <taxon>Bacteria</taxon>
        <taxon>Bacillati</taxon>
        <taxon>Actinomycetota</taxon>
        <taxon>Actinomycetes</taxon>
        <taxon>Micromonosporales</taxon>
        <taxon>Micromonosporaceae</taxon>
        <taxon>Actinoplanes</taxon>
    </lineage>
</organism>
<evidence type="ECO:0000313" key="1">
    <source>
        <dbReference type="EMBL" id="GIF04660.1"/>
    </source>
</evidence>
<reference evidence="1" key="1">
    <citation type="submission" date="2021-01" db="EMBL/GenBank/DDBJ databases">
        <title>Whole genome shotgun sequence of Actinoplanes siamensis NBRC 109076.</title>
        <authorList>
            <person name="Komaki H."/>
            <person name="Tamura T."/>
        </authorList>
    </citation>
    <scope>NUCLEOTIDE SEQUENCE</scope>
    <source>
        <strain evidence="1">NBRC 109076</strain>
    </source>
</reference>